<evidence type="ECO:0000256" key="1">
    <source>
        <dbReference type="SAM" id="MobiDB-lite"/>
    </source>
</evidence>
<name>A0A506UFG4_9HYPH</name>
<comment type="caution">
    <text evidence="3">The sequence shown here is derived from an EMBL/GenBank/DDBJ whole genome shotgun (WGS) entry which is preliminary data.</text>
</comment>
<proteinExistence type="predicted"/>
<evidence type="ECO:0000256" key="2">
    <source>
        <dbReference type="SAM" id="SignalP"/>
    </source>
</evidence>
<reference evidence="3 4" key="1">
    <citation type="submission" date="2019-06" db="EMBL/GenBank/DDBJ databases">
        <authorList>
            <person name="Li M."/>
        </authorList>
    </citation>
    <scope>NUCLEOTIDE SEQUENCE [LARGE SCALE GENOMIC DNA]</scope>
    <source>
        <strain evidence="3 4">BGMRC6574</strain>
    </source>
</reference>
<feature type="region of interest" description="Disordered" evidence="1">
    <location>
        <begin position="17"/>
        <end position="85"/>
    </location>
</feature>
<dbReference type="Proteomes" id="UP000320314">
    <property type="component" value="Unassembled WGS sequence"/>
</dbReference>
<keyword evidence="2" id="KW-0732">Signal</keyword>
<dbReference type="EMBL" id="VHLH01000002">
    <property type="protein sequence ID" value="TPW32011.1"/>
    <property type="molecule type" value="Genomic_DNA"/>
</dbReference>
<protein>
    <recommendedName>
        <fullName evidence="5">Ankyrin repeat domain-containing protein</fullName>
    </recommendedName>
</protein>
<gene>
    <name evidence="3" type="ORF">FJU11_02145</name>
</gene>
<accession>A0A506UFG4</accession>
<evidence type="ECO:0000313" key="3">
    <source>
        <dbReference type="EMBL" id="TPW32011.1"/>
    </source>
</evidence>
<keyword evidence="4" id="KW-1185">Reference proteome</keyword>
<feature type="chain" id="PRO_5021403636" description="Ankyrin repeat domain-containing protein" evidence="2">
    <location>
        <begin position="19"/>
        <end position="231"/>
    </location>
</feature>
<evidence type="ECO:0008006" key="5">
    <source>
        <dbReference type="Google" id="ProtNLM"/>
    </source>
</evidence>
<dbReference type="OrthoDB" id="9809589at2"/>
<organism evidence="3 4">
    <name type="scientific">Pararhizobium mangrovi</name>
    <dbReference type="NCBI Taxonomy" id="2590452"/>
    <lineage>
        <taxon>Bacteria</taxon>
        <taxon>Pseudomonadati</taxon>
        <taxon>Pseudomonadota</taxon>
        <taxon>Alphaproteobacteria</taxon>
        <taxon>Hyphomicrobiales</taxon>
        <taxon>Rhizobiaceae</taxon>
        <taxon>Rhizobium/Agrobacterium group</taxon>
        <taxon>Pararhizobium</taxon>
    </lineage>
</organism>
<evidence type="ECO:0000313" key="4">
    <source>
        <dbReference type="Proteomes" id="UP000320314"/>
    </source>
</evidence>
<dbReference type="AlphaFoldDB" id="A0A506UFG4"/>
<sequence>MSAALIMLAVTYSAPACAATNTPPDTIGRPGDLDRSDAGAGLPETGMGHGTPAPNADSDDDGADDAASPETKGTTAPIISHDLSQLPQPVRRMRELIVEAARTGDIEKLRPLLDKGRAATQLAISGRTGDPIAYLKGLSGDPDGREVLAIMLDILDAGYARMDVGNGEQTYVWPYFFAKPLKTLGPAQRVQLLRIVTAGDLDNMQETTGGYDFFRLGITPDGRWSFFLAGN</sequence>
<feature type="signal peptide" evidence="2">
    <location>
        <begin position="1"/>
        <end position="18"/>
    </location>
</feature>
<dbReference type="RefSeq" id="WP_141165367.1">
    <property type="nucleotide sequence ID" value="NZ_VHLH01000002.1"/>
</dbReference>